<gene>
    <name evidence="3" type="ORF">FGL95_15765</name>
</gene>
<reference evidence="3 4" key="1">
    <citation type="submission" date="2019-05" db="EMBL/GenBank/DDBJ databases">
        <authorList>
            <person name="Lee S.D."/>
        </authorList>
    </citation>
    <scope>NUCLEOTIDE SEQUENCE [LARGE SCALE GENOMIC DNA]</scope>
    <source>
        <strain evidence="3 4">YC2-7</strain>
    </source>
</reference>
<dbReference type="SMART" id="SM00062">
    <property type="entry name" value="PBPb"/>
    <property type="match status" value="1"/>
</dbReference>
<protein>
    <submittedName>
        <fullName evidence="3">Amino acid ABC transporter substrate-binding protein</fullName>
    </submittedName>
</protein>
<dbReference type="AlphaFoldDB" id="A0A848KDY2"/>
<comment type="caution">
    <text evidence="3">The sequence shown here is derived from an EMBL/GenBank/DDBJ whole genome shotgun (WGS) entry which is preliminary data.</text>
</comment>
<dbReference type="Proteomes" id="UP000535543">
    <property type="component" value="Unassembled WGS sequence"/>
</dbReference>
<reference evidence="3 4" key="2">
    <citation type="submission" date="2020-06" db="EMBL/GenBank/DDBJ databases">
        <title>Antribacter stalactiti gen. nov., sp. nov., a new member of the family Nacardiaceae isolated from a cave.</title>
        <authorList>
            <person name="Kim I.S."/>
        </authorList>
    </citation>
    <scope>NUCLEOTIDE SEQUENCE [LARGE SCALE GENOMIC DNA]</scope>
    <source>
        <strain evidence="3 4">YC2-7</strain>
    </source>
</reference>
<dbReference type="SUPFAM" id="SSF53850">
    <property type="entry name" value="Periplasmic binding protein-like II"/>
    <property type="match status" value="1"/>
</dbReference>
<dbReference type="InterPro" id="IPR001638">
    <property type="entry name" value="Solute-binding_3/MltF_N"/>
</dbReference>
<dbReference type="PANTHER" id="PTHR35936:SF19">
    <property type="entry name" value="AMINO-ACID-BINDING PROTEIN YXEM-RELATED"/>
    <property type="match status" value="1"/>
</dbReference>
<evidence type="ECO:0000313" key="3">
    <source>
        <dbReference type="EMBL" id="NMN96499.1"/>
    </source>
</evidence>
<dbReference type="EMBL" id="VCQU01000005">
    <property type="protein sequence ID" value="NMN96499.1"/>
    <property type="molecule type" value="Genomic_DNA"/>
</dbReference>
<organism evidence="3 4">
    <name type="scientific">Antrihabitans stalactiti</name>
    <dbReference type="NCBI Taxonomy" id="2584121"/>
    <lineage>
        <taxon>Bacteria</taxon>
        <taxon>Bacillati</taxon>
        <taxon>Actinomycetota</taxon>
        <taxon>Actinomycetes</taxon>
        <taxon>Mycobacteriales</taxon>
        <taxon>Nocardiaceae</taxon>
        <taxon>Antrihabitans</taxon>
    </lineage>
</organism>
<evidence type="ECO:0000313" key="4">
    <source>
        <dbReference type="Proteomes" id="UP000535543"/>
    </source>
</evidence>
<keyword evidence="4" id="KW-1185">Reference proteome</keyword>
<dbReference type="CDD" id="cd13530">
    <property type="entry name" value="PBP2_peptides_like"/>
    <property type="match status" value="1"/>
</dbReference>
<evidence type="ECO:0000259" key="2">
    <source>
        <dbReference type="SMART" id="SM00062"/>
    </source>
</evidence>
<dbReference type="Pfam" id="PF00497">
    <property type="entry name" value="SBP_bac_3"/>
    <property type="match status" value="1"/>
</dbReference>
<feature type="domain" description="Solute-binding protein family 3/N-terminal" evidence="2">
    <location>
        <begin position="57"/>
        <end position="285"/>
    </location>
</feature>
<dbReference type="PANTHER" id="PTHR35936">
    <property type="entry name" value="MEMBRANE-BOUND LYTIC MUREIN TRANSGLYCOSYLASE F"/>
    <property type="match status" value="1"/>
</dbReference>
<dbReference type="Gene3D" id="3.40.190.10">
    <property type="entry name" value="Periplasmic binding protein-like II"/>
    <property type="match status" value="2"/>
</dbReference>
<name>A0A848KDY2_9NOCA</name>
<sequence length="293" mass="30252">MLFACAAAFVAACSGSDSDAGGATSSTTVGPAFTKLPPTGAATTCGPDSGATREAGMLTIATDSPAYEPWFNDNDPANGKGFEGAVARSVASKLGYSPDKTKFVSIAFDEALQPGDKPFDFDINQFTILDTRRAAVDFSSPYYAVAQSIVAMADNPAAKVEALSELGAFKLGAQRGSTSLAAIVETLQPTTPALEFATNDEAKAALQEGTIDALVVDIPTGFEIAASQIPGSVLVGQFPRPNEVTEFFGLVLQKGSRLTACVSAAVDSLFQDGTLDKLAKEWLADTAGAKVLE</sequence>
<proteinExistence type="predicted"/>
<keyword evidence="1" id="KW-0732">Signal</keyword>
<evidence type="ECO:0000256" key="1">
    <source>
        <dbReference type="ARBA" id="ARBA00022729"/>
    </source>
</evidence>
<accession>A0A848KDY2</accession>